<evidence type="ECO:0008006" key="3">
    <source>
        <dbReference type="Google" id="ProtNLM"/>
    </source>
</evidence>
<evidence type="ECO:0000313" key="1">
    <source>
        <dbReference type="EMBL" id="VVZ96141.1"/>
    </source>
</evidence>
<sequence>MDNFDVSTLPKAGGINPLELSVGMTWRVLGRLMLDDSRKLAFPAVPDIAGLYRFRLQGAGQSRHYIGETVRLRRRFAHYANPGLSQATNIRINALLQEHLEAGQRIEIDIMTDADRMVVACDLLPVNFTDKATRRLFEHAAIVAEGGEEVESLNR</sequence>
<evidence type="ECO:0000313" key="2">
    <source>
        <dbReference type="Proteomes" id="UP000326725"/>
    </source>
</evidence>
<gene>
    <name evidence="1" type="ORF">HALO32_02237</name>
</gene>
<reference evidence="1 2" key="1">
    <citation type="submission" date="2019-09" db="EMBL/GenBank/DDBJ databases">
        <authorList>
            <person name="Criscuolo A."/>
        </authorList>
    </citation>
    <scope>NUCLEOTIDE SEQUENCE [LARGE SCALE GENOMIC DNA]</scope>
    <source>
        <strain evidence="2">3(2)</strain>
    </source>
</reference>
<dbReference type="Proteomes" id="UP000326725">
    <property type="component" value="Unassembled WGS sequence"/>
</dbReference>
<protein>
    <recommendedName>
        <fullName evidence="3">GIY-YIG domain-containing protein</fullName>
    </recommendedName>
</protein>
<accession>A0A5K1I6W1</accession>
<dbReference type="AlphaFoldDB" id="A0A5K1I6W1"/>
<keyword evidence="2" id="KW-1185">Reference proteome</keyword>
<organism evidence="1 2">
    <name type="scientific">Halomonas lysinitropha</name>
    <dbReference type="NCBI Taxonomy" id="2607506"/>
    <lineage>
        <taxon>Bacteria</taxon>
        <taxon>Pseudomonadati</taxon>
        <taxon>Pseudomonadota</taxon>
        <taxon>Gammaproteobacteria</taxon>
        <taxon>Oceanospirillales</taxon>
        <taxon>Halomonadaceae</taxon>
        <taxon>Halomonas</taxon>
    </lineage>
</organism>
<proteinExistence type="predicted"/>
<dbReference type="EMBL" id="CABVOU010000038">
    <property type="protein sequence ID" value="VVZ96141.1"/>
    <property type="molecule type" value="Genomic_DNA"/>
</dbReference>
<name>A0A5K1I6W1_9GAMM</name>